<dbReference type="InterPro" id="IPR003812">
    <property type="entry name" value="Fido"/>
</dbReference>
<dbReference type="EMBL" id="FYEZ01000004">
    <property type="protein sequence ID" value="SNC74273.1"/>
    <property type="molecule type" value="Genomic_DNA"/>
</dbReference>
<keyword evidence="3" id="KW-1185">Reference proteome</keyword>
<organism evidence="2 3">
    <name type="scientific">Kytococcus aerolatus</name>
    <dbReference type="NCBI Taxonomy" id="592308"/>
    <lineage>
        <taxon>Bacteria</taxon>
        <taxon>Bacillati</taxon>
        <taxon>Actinomycetota</taxon>
        <taxon>Actinomycetes</taxon>
        <taxon>Micrococcales</taxon>
        <taxon>Kytococcaceae</taxon>
        <taxon>Kytococcus</taxon>
    </lineage>
</organism>
<proteinExistence type="predicted"/>
<evidence type="ECO:0000259" key="1">
    <source>
        <dbReference type="PROSITE" id="PS51459"/>
    </source>
</evidence>
<dbReference type="OrthoDB" id="9802752at2"/>
<dbReference type="NCBIfam" id="TIGR01550">
    <property type="entry name" value="DOC_P1"/>
    <property type="match status" value="1"/>
</dbReference>
<dbReference type="PANTHER" id="PTHR39426:SF1">
    <property type="entry name" value="HOMOLOGY TO DEATH-ON-CURING PROTEIN OF PHAGE P1"/>
    <property type="match status" value="1"/>
</dbReference>
<dbReference type="Pfam" id="PF02661">
    <property type="entry name" value="Fic"/>
    <property type="match status" value="1"/>
</dbReference>
<dbReference type="SUPFAM" id="SSF140931">
    <property type="entry name" value="Fic-like"/>
    <property type="match status" value="1"/>
</dbReference>
<dbReference type="PANTHER" id="PTHR39426">
    <property type="entry name" value="HOMOLOGY TO DEATH-ON-CURING PROTEIN OF PHAGE P1"/>
    <property type="match status" value="1"/>
</dbReference>
<sequence length="122" mass="13148">MELTVDHLLQIVEAEGIGPVRDVGLLSSAAQRPWVTVFGKPAYPRLADQAAALLHSIATHHPLVDGNKRLALLAALVFLDVNGARITLDPDETFQLVMDVASGELTEVQAIADRMRVAPLPH</sequence>
<evidence type="ECO:0000313" key="3">
    <source>
        <dbReference type="Proteomes" id="UP000198122"/>
    </source>
</evidence>
<protein>
    <submittedName>
        <fullName evidence="2">Death on curing protein</fullName>
    </submittedName>
</protein>
<dbReference type="RefSeq" id="WP_088819224.1">
    <property type="nucleotide sequence ID" value="NZ_FYEZ01000004.1"/>
</dbReference>
<reference evidence="2 3" key="1">
    <citation type="submission" date="2017-06" db="EMBL/GenBank/DDBJ databases">
        <authorList>
            <person name="Kim H.J."/>
            <person name="Triplett B.A."/>
        </authorList>
    </citation>
    <scope>NUCLEOTIDE SEQUENCE [LARGE SCALE GENOMIC DNA]</scope>
    <source>
        <strain evidence="2 3">DSM 22179</strain>
    </source>
</reference>
<dbReference type="InterPro" id="IPR053737">
    <property type="entry name" value="Type_II_TA_Toxin"/>
</dbReference>
<evidence type="ECO:0000313" key="2">
    <source>
        <dbReference type="EMBL" id="SNC74273.1"/>
    </source>
</evidence>
<dbReference type="Gene3D" id="1.20.120.1870">
    <property type="entry name" value="Fic/DOC protein, Fido domain"/>
    <property type="match status" value="1"/>
</dbReference>
<dbReference type="InterPro" id="IPR036597">
    <property type="entry name" value="Fido-like_dom_sf"/>
</dbReference>
<accession>A0A212U7P3</accession>
<dbReference type="AlphaFoldDB" id="A0A212U7P3"/>
<feature type="domain" description="Fido" evidence="1">
    <location>
        <begin position="1"/>
        <end position="117"/>
    </location>
</feature>
<gene>
    <name evidence="2" type="ORF">SAMN05445756_2191</name>
</gene>
<dbReference type="Proteomes" id="UP000198122">
    <property type="component" value="Unassembled WGS sequence"/>
</dbReference>
<dbReference type="PROSITE" id="PS51459">
    <property type="entry name" value="FIDO"/>
    <property type="match status" value="1"/>
</dbReference>
<name>A0A212U7P3_9MICO</name>
<dbReference type="GO" id="GO:0016301">
    <property type="term" value="F:kinase activity"/>
    <property type="evidence" value="ECO:0007669"/>
    <property type="project" value="InterPro"/>
</dbReference>
<dbReference type="InterPro" id="IPR006440">
    <property type="entry name" value="Doc"/>
</dbReference>